<evidence type="ECO:0000313" key="2">
    <source>
        <dbReference type="Proteomes" id="UP000054776"/>
    </source>
</evidence>
<accession>A0A0V0ZF44</accession>
<protein>
    <submittedName>
        <fullName evidence="1">Uncharacterized protein</fullName>
    </submittedName>
</protein>
<name>A0A0V0ZF44_TRISP</name>
<dbReference type="EMBL" id="JYDH01002451">
    <property type="protein sequence ID" value="KRY11104.1"/>
    <property type="molecule type" value="Genomic_DNA"/>
</dbReference>
<dbReference type="AlphaFoldDB" id="A0A0V0ZF44"/>
<organism evidence="1 2">
    <name type="scientific">Trichinella spiralis</name>
    <name type="common">Trichina worm</name>
    <dbReference type="NCBI Taxonomy" id="6334"/>
    <lineage>
        <taxon>Eukaryota</taxon>
        <taxon>Metazoa</taxon>
        <taxon>Ecdysozoa</taxon>
        <taxon>Nematoda</taxon>
        <taxon>Enoplea</taxon>
        <taxon>Dorylaimia</taxon>
        <taxon>Trichinellida</taxon>
        <taxon>Trichinellidae</taxon>
        <taxon>Trichinella</taxon>
    </lineage>
</organism>
<dbReference type="InParanoid" id="A0A0V0ZF44"/>
<reference evidence="1 2" key="1">
    <citation type="submission" date="2015-01" db="EMBL/GenBank/DDBJ databases">
        <title>Evolution of Trichinella species and genotypes.</title>
        <authorList>
            <person name="Korhonen P.K."/>
            <person name="Edoardo P."/>
            <person name="Giuseppe L.R."/>
            <person name="Gasser R.B."/>
        </authorList>
    </citation>
    <scope>NUCLEOTIDE SEQUENCE [LARGE SCALE GENOMIC DNA]</scope>
    <source>
        <strain evidence="1">ISS3</strain>
    </source>
</reference>
<comment type="caution">
    <text evidence="1">The sequence shown here is derived from an EMBL/GenBank/DDBJ whole genome shotgun (WGS) entry which is preliminary data.</text>
</comment>
<sequence>MLREKHEQGKRWKRRHLAMTVIAARLGRRTTPLPPKERLVKLGACPGCRASEYKAHAFARLRPFVRRWILRSVWRSWKASSAVAVYPHRTMASYLLSDSESRDLYL</sequence>
<evidence type="ECO:0000313" key="1">
    <source>
        <dbReference type="EMBL" id="KRY11104.1"/>
    </source>
</evidence>
<proteinExistence type="predicted"/>
<feature type="non-terminal residue" evidence="1">
    <location>
        <position position="106"/>
    </location>
</feature>
<dbReference type="Proteomes" id="UP000054776">
    <property type="component" value="Unassembled WGS sequence"/>
</dbReference>
<gene>
    <name evidence="1" type="ORF">T01_15597</name>
</gene>
<keyword evidence="2" id="KW-1185">Reference proteome</keyword>